<dbReference type="STRING" id="1423806.FD15_GL000106"/>
<protein>
    <submittedName>
        <fullName evidence="3">Uncharacterized protein</fullName>
    </submittedName>
</protein>
<dbReference type="Pfam" id="PF11797">
    <property type="entry name" value="WxLIP_HBD"/>
    <property type="match status" value="1"/>
</dbReference>
<gene>
    <name evidence="3" type="ORF">FD15_GL000106</name>
</gene>
<sequence>MTLSYKYVVFTSLIIALLFSLGFFTIDTAHVWADTRSNTEPQFSVVPQFSPEQTDTQLGYYHLQVKRGEKYPLRVRIFNNNQTSSVYFQVQLRNAGNTAHGQIAYATSQQLKDIPRNYKPLTALSATENKRKVLVPAHSYKDVLLKLKIPTKGFKGTVAGGILVTRLTAQADKIQSESSSSNVTNKFSMTLPVLVSQDFTQKIAPVLSLRKVAIVSSGRQSYLSVALLNRSPVIFGKIHLHIKLSVHKKTIYNKSLRDFQMAPYAVLPLLLKLPMQDKQSKKYSLTIEIHSGKFNKKIVHQWFPITP</sequence>
<dbReference type="OrthoDB" id="2365961at2"/>
<comment type="caution">
    <text evidence="3">The sequence shown here is derived from an EMBL/GenBank/DDBJ whole genome shotgun (WGS) entry which is preliminary data.</text>
</comment>
<evidence type="ECO:0000259" key="2">
    <source>
        <dbReference type="Pfam" id="PF11797"/>
    </source>
</evidence>
<dbReference type="InterPro" id="IPR010317">
    <property type="entry name" value="WxLIP_PGBD"/>
</dbReference>
<proteinExistence type="predicted"/>
<dbReference type="AlphaFoldDB" id="A0A023CZA7"/>
<dbReference type="Proteomes" id="UP000050961">
    <property type="component" value="Unassembled WGS sequence"/>
</dbReference>
<reference evidence="3 4" key="1">
    <citation type="journal article" date="2015" name="Genome Announc.">
        <title>Expanding the biotechnology potential of lactobacilli through comparative genomics of 213 strains and associated genera.</title>
        <authorList>
            <person name="Sun Z."/>
            <person name="Harris H.M."/>
            <person name="McCann A."/>
            <person name="Guo C."/>
            <person name="Argimon S."/>
            <person name="Zhang W."/>
            <person name="Yang X."/>
            <person name="Jeffery I.B."/>
            <person name="Cooney J.C."/>
            <person name="Kagawa T.F."/>
            <person name="Liu W."/>
            <person name="Song Y."/>
            <person name="Salvetti E."/>
            <person name="Wrobel A."/>
            <person name="Rasinkangas P."/>
            <person name="Parkhill J."/>
            <person name="Rea M.C."/>
            <person name="O'Sullivan O."/>
            <person name="Ritari J."/>
            <person name="Douillard F.P."/>
            <person name="Paul Ross R."/>
            <person name="Yang R."/>
            <person name="Briner A.E."/>
            <person name="Felis G.E."/>
            <person name="de Vos W.M."/>
            <person name="Barrangou R."/>
            <person name="Klaenhammer T.R."/>
            <person name="Caufield P.W."/>
            <person name="Cui Y."/>
            <person name="Zhang H."/>
            <person name="O'Toole P.W."/>
        </authorList>
    </citation>
    <scope>NUCLEOTIDE SEQUENCE [LARGE SCALE GENOMIC DNA]</scope>
    <source>
        <strain evidence="3 4">DSM 21376</strain>
    </source>
</reference>
<evidence type="ECO:0000313" key="4">
    <source>
        <dbReference type="Proteomes" id="UP000050961"/>
    </source>
</evidence>
<dbReference type="RefSeq" id="WP_034989661.1">
    <property type="nucleotide sequence ID" value="NZ_AYZF01000008.1"/>
</dbReference>
<dbReference type="InterPro" id="IPR021759">
    <property type="entry name" value="WxLIP_HBD"/>
</dbReference>
<organism evidence="3 4">
    <name type="scientific">Liquorilactobacillus sucicola DSM 21376 = JCM 15457</name>
    <dbReference type="NCBI Taxonomy" id="1423806"/>
    <lineage>
        <taxon>Bacteria</taxon>
        <taxon>Bacillati</taxon>
        <taxon>Bacillota</taxon>
        <taxon>Bacilli</taxon>
        <taxon>Lactobacillales</taxon>
        <taxon>Lactobacillaceae</taxon>
        <taxon>Liquorilactobacillus</taxon>
    </lineage>
</organism>
<feature type="domain" description="WxL Interacting Protein peptidoglycan binding" evidence="1">
    <location>
        <begin position="43"/>
        <end position="165"/>
    </location>
</feature>
<evidence type="ECO:0000259" key="1">
    <source>
        <dbReference type="Pfam" id="PF06030"/>
    </source>
</evidence>
<feature type="domain" description="WxL Interacting Protein host binding" evidence="2">
    <location>
        <begin position="180"/>
        <end position="296"/>
    </location>
</feature>
<keyword evidence="4" id="KW-1185">Reference proteome</keyword>
<evidence type="ECO:0000313" key="3">
    <source>
        <dbReference type="EMBL" id="KRN06559.1"/>
    </source>
</evidence>
<dbReference type="EMBL" id="AYZF01000008">
    <property type="protein sequence ID" value="KRN06559.1"/>
    <property type="molecule type" value="Genomic_DNA"/>
</dbReference>
<name>A0A023CZA7_9LACO</name>
<dbReference type="Pfam" id="PF06030">
    <property type="entry name" value="WxLIP_PGBD"/>
    <property type="match status" value="1"/>
</dbReference>
<accession>A0A023CZA7</accession>
<dbReference type="PATRIC" id="fig|1423806.3.peg.109"/>